<dbReference type="Proteomes" id="UP000527355">
    <property type="component" value="Unassembled WGS sequence"/>
</dbReference>
<organism evidence="2 3">
    <name type="scientific">Myotis myotis</name>
    <name type="common">Greater mouse-eared bat</name>
    <name type="synonym">Vespertilio myotis</name>
    <dbReference type="NCBI Taxonomy" id="51298"/>
    <lineage>
        <taxon>Eukaryota</taxon>
        <taxon>Metazoa</taxon>
        <taxon>Chordata</taxon>
        <taxon>Craniata</taxon>
        <taxon>Vertebrata</taxon>
        <taxon>Euteleostomi</taxon>
        <taxon>Mammalia</taxon>
        <taxon>Eutheria</taxon>
        <taxon>Laurasiatheria</taxon>
        <taxon>Chiroptera</taxon>
        <taxon>Yangochiroptera</taxon>
        <taxon>Vespertilionidae</taxon>
        <taxon>Myotis</taxon>
    </lineage>
</organism>
<gene>
    <name evidence="2" type="ORF">mMyoMyo1_008510</name>
</gene>
<comment type="caution">
    <text evidence="2">The sequence shown here is derived from an EMBL/GenBank/DDBJ whole genome shotgun (WGS) entry which is preliminary data.</text>
</comment>
<feature type="region of interest" description="Disordered" evidence="1">
    <location>
        <begin position="1"/>
        <end position="50"/>
    </location>
</feature>
<sequence>MDREGAASRQTRGAGTQPCTQRGKGAQAGRDGETPARPAPHHHTGHGCPANPALALVITTLSRPRPITEVLGLPADAMACLACVSGVLHPAQNWETSPDPMVCSSALCSCSGPPAGRTQSHLTSSKLEWGEPGR</sequence>
<dbReference type="AlphaFoldDB" id="A0A7J7V3T6"/>
<evidence type="ECO:0000256" key="1">
    <source>
        <dbReference type="SAM" id="MobiDB-lite"/>
    </source>
</evidence>
<evidence type="ECO:0000313" key="3">
    <source>
        <dbReference type="Proteomes" id="UP000527355"/>
    </source>
</evidence>
<dbReference type="EMBL" id="JABWUV010000011">
    <property type="protein sequence ID" value="KAF6319773.1"/>
    <property type="molecule type" value="Genomic_DNA"/>
</dbReference>
<reference evidence="2 3" key="1">
    <citation type="journal article" date="2020" name="Nature">
        <title>Six reference-quality genomes reveal evolution of bat adaptations.</title>
        <authorList>
            <person name="Jebb D."/>
            <person name="Huang Z."/>
            <person name="Pippel M."/>
            <person name="Hughes G.M."/>
            <person name="Lavrichenko K."/>
            <person name="Devanna P."/>
            <person name="Winkler S."/>
            <person name="Jermiin L.S."/>
            <person name="Skirmuntt E.C."/>
            <person name="Katzourakis A."/>
            <person name="Burkitt-Gray L."/>
            <person name="Ray D.A."/>
            <person name="Sullivan K.A.M."/>
            <person name="Roscito J.G."/>
            <person name="Kirilenko B.M."/>
            <person name="Davalos L.M."/>
            <person name="Corthals A.P."/>
            <person name="Power M.L."/>
            <person name="Jones G."/>
            <person name="Ransome R.D."/>
            <person name="Dechmann D.K.N."/>
            <person name="Locatelli A.G."/>
            <person name="Puechmaille S.J."/>
            <person name="Fedrigo O."/>
            <person name="Jarvis E.D."/>
            <person name="Hiller M."/>
            <person name="Vernes S.C."/>
            <person name="Myers E.W."/>
            <person name="Teeling E.C."/>
        </authorList>
    </citation>
    <scope>NUCLEOTIDE SEQUENCE [LARGE SCALE GENOMIC DNA]</scope>
    <source>
        <strain evidence="2">MMyoMyo1</strain>
        <tissue evidence="2">Flight muscle</tissue>
    </source>
</reference>
<protein>
    <submittedName>
        <fullName evidence="2">Uncharacterized protein</fullName>
    </submittedName>
</protein>
<name>A0A7J7V3T6_MYOMY</name>
<feature type="compositionally biased region" description="Polar residues" evidence="1">
    <location>
        <begin position="8"/>
        <end position="20"/>
    </location>
</feature>
<evidence type="ECO:0000313" key="2">
    <source>
        <dbReference type="EMBL" id="KAF6319773.1"/>
    </source>
</evidence>
<proteinExistence type="predicted"/>
<keyword evidence="3" id="KW-1185">Reference proteome</keyword>
<accession>A0A7J7V3T6</accession>